<sequence length="248" mass="27726">IISHVGANRFAAICSDNTGNVHVACVEIQKKYPWIINIPDPCHHLNLLVKDLCAIEFFQMAIKITCCTVKFFQKSTFASAQLRIAQQKYKVSRGLVPIGKTWFGTIYFAGSSIQQCLTPLRELCGDETTHVVIPVCSHLLAFSLMLNILCRMSMKTLSFQLNLQQLLAVIGPPAKATKCLESSFATAADVFEFWLAVQAAFEELSKKNSTQLPVHVLEKVQHLRNYCFNQIINAAPSDIWVTAFFLTP</sequence>
<gene>
    <name evidence="2" type="ORF">SCLCIDRAFT_55428</name>
</gene>
<evidence type="ECO:0008006" key="4">
    <source>
        <dbReference type="Google" id="ProtNLM"/>
    </source>
</evidence>
<dbReference type="SUPFAM" id="SSF53098">
    <property type="entry name" value="Ribonuclease H-like"/>
    <property type="match status" value="1"/>
</dbReference>
<dbReference type="InParanoid" id="A0A0C3E992"/>
<dbReference type="InterPro" id="IPR012337">
    <property type="entry name" value="RNaseH-like_sf"/>
</dbReference>
<dbReference type="Proteomes" id="UP000053989">
    <property type="component" value="Unassembled WGS sequence"/>
</dbReference>
<keyword evidence="1" id="KW-0472">Membrane</keyword>
<evidence type="ECO:0000313" key="2">
    <source>
        <dbReference type="EMBL" id="KIM64516.1"/>
    </source>
</evidence>
<keyword evidence="1" id="KW-0812">Transmembrane</keyword>
<evidence type="ECO:0000256" key="1">
    <source>
        <dbReference type="SAM" id="Phobius"/>
    </source>
</evidence>
<dbReference type="OrthoDB" id="3236755at2759"/>
<feature type="non-terminal residue" evidence="2">
    <location>
        <position position="1"/>
    </location>
</feature>
<feature type="non-terminal residue" evidence="2">
    <location>
        <position position="248"/>
    </location>
</feature>
<organism evidence="2 3">
    <name type="scientific">Scleroderma citrinum Foug A</name>
    <dbReference type="NCBI Taxonomy" id="1036808"/>
    <lineage>
        <taxon>Eukaryota</taxon>
        <taxon>Fungi</taxon>
        <taxon>Dikarya</taxon>
        <taxon>Basidiomycota</taxon>
        <taxon>Agaricomycotina</taxon>
        <taxon>Agaricomycetes</taxon>
        <taxon>Agaricomycetidae</taxon>
        <taxon>Boletales</taxon>
        <taxon>Sclerodermatineae</taxon>
        <taxon>Sclerodermataceae</taxon>
        <taxon>Scleroderma</taxon>
    </lineage>
</organism>
<dbReference type="EMBL" id="KN822028">
    <property type="protein sequence ID" value="KIM64516.1"/>
    <property type="molecule type" value="Genomic_DNA"/>
</dbReference>
<dbReference type="AlphaFoldDB" id="A0A0C3E992"/>
<name>A0A0C3E992_9AGAM</name>
<evidence type="ECO:0000313" key="3">
    <source>
        <dbReference type="Proteomes" id="UP000053989"/>
    </source>
</evidence>
<feature type="transmembrane region" description="Helical" evidence="1">
    <location>
        <begin position="131"/>
        <end position="150"/>
    </location>
</feature>
<keyword evidence="3" id="KW-1185">Reference proteome</keyword>
<accession>A0A0C3E992</accession>
<reference evidence="2 3" key="1">
    <citation type="submission" date="2014-04" db="EMBL/GenBank/DDBJ databases">
        <authorList>
            <consortium name="DOE Joint Genome Institute"/>
            <person name="Kuo A."/>
            <person name="Kohler A."/>
            <person name="Nagy L.G."/>
            <person name="Floudas D."/>
            <person name="Copeland A."/>
            <person name="Barry K.W."/>
            <person name="Cichocki N."/>
            <person name="Veneault-Fourrey C."/>
            <person name="LaButti K."/>
            <person name="Lindquist E.A."/>
            <person name="Lipzen A."/>
            <person name="Lundell T."/>
            <person name="Morin E."/>
            <person name="Murat C."/>
            <person name="Sun H."/>
            <person name="Tunlid A."/>
            <person name="Henrissat B."/>
            <person name="Grigoriev I.V."/>
            <person name="Hibbett D.S."/>
            <person name="Martin F."/>
            <person name="Nordberg H.P."/>
            <person name="Cantor M.N."/>
            <person name="Hua S.X."/>
        </authorList>
    </citation>
    <scope>NUCLEOTIDE SEQUENCE [LARGE SCALE GENOMIC DNA]</scope>
    <source>
        <strain evidence="2 3">Foug A</strain>
    </source>
</reference>
<keyword evidence="1" id="KW-1133">Transmembrane helix</keyword>
<reference evidence="3" key="2">
    <citation type="submission" date="2015-01" db="EMBL/GenBank/DDBJ databases">
        <title>Evolutionary Origins and Diversification of the Mycorrhizal Mutualists.</title>
        <authorList>
            <consortium name="DOE Joint Genome Institute"/>
            <consortium name="Mycorrhizal Genomics Consortium"/>
            <person name="Kohler A."/>
            <person name="Kuo A."/>
            <person name="Nagy L.G."/>
            <person name="Floudas D."/>
            <person name="Copeland A."/>
            <person name="Barry K.W."/>
            <person name="Cichocki N."/>
            <person name="Veneault-Fourrey C."/>
            <person name="LaButti K."/>
            <person name="Lindquist E.A."/>
            <person name="Lipzen A."/>
            <person name="Lundell T."/>
            <person name="Morin E."/>
            <person name="Murat C."/>
            <person name="Riley R."/>
            <person name="Ohm R."/>
            <person name="Sun H."/>
            <person name="Tunlid A."/>
            <person name="Henrissat B."/>
            <person name="Grigoriev I.V."/>
            <person name="Hibbett D.S."/>
            <person name="Martin F."/>
        </authorList>
    </citation>
    <scope>NUCLEOTIDE SEQUENCE [LARGE SCALE GENOMIC DNA]</scope>
    <source>
        <strain evidence="3">Foug A</strain>
    </source>
</reference>
<protein>
    <recommendedName>
        <fullName evidence="4">DUF659 domain-containing protein</fullName>
    </recommendedName>
</protein>
<dbReference type="HOGENOM" id="CLU_091935_0_0_1"/>
<proteinExistence type="predicted"/>